<evidence type="ECO:0000313" key="5">
    <source>
        <dbReference type="Proteomes" id="UP000585681"/>
    </source>
</evidence>
<dbReference type="InterPro" id="IPR018181">
    <property type="entry name" value="Heat_shock_70_CS"/>
</dbReference>
<dbReference type="InterPro" id="IPR013126">
    <property type="entry name" value="Hsp_70_fam"/>
</dbReference>
<accession>A0A840CD39</accession>
<evidence type="ECO:0000256" key="3">
    <source>
        <dbReference type="ARBA" id="ARBA00022840"/>
    </source>
</evidence>
<evidence type="ECO:0000256" key="1">
    <source>
        <dbReference type="ARBA" id="ARBA00007381"/>
    </source>
</evidence>
<organism evidence="4 5">
    <name type="scientific">Actibacterium naphthalenivorans</name>
    <dbReference type="NCBI Taxonomy" id="1614693"/>
    <lineage>
        <taxon>Bacteria</taxon>
        <taxon>Pseudomonadati</taxon>
        <taxon>Pseudomonadota</taxon>
        <taxon>Alphaproteobacteria</taxon>
        <taxon>Rhodobacterales</taxon>
        <taxon>Roseobacteraceae</taxon>
        <taxon>Actibacterium</taxon>
    </lineage>
</organism>
<dbReference type="RefSeq" id="WP_054537677.1">
    <property type="nucleotide sequence ID" value="NZ_JACIEQ010000001.1"/>
</dbReference>
<gene>
    <name evidence="4" type="ORF">GGR17_001239</name>
</gene>
<protein>
    <submittedName>
        <fullName evidence="4">Putative chaperone protein</fullName>
    </submittedName>
</protein>
<dbReference type="GO" id="GO:0140662">
    <property type="term" value="F:ATP-dependent protein folding chaperone"/>
    <property type="evidence" value="ECO:0007669"/>
    <property type="project" value="InterPro"/>
</dbReference>
<dbReference type="GO" id="GO:0005524">
    <property type="term" value="F:ATP binding"/>
    <property type="evidence" value="ECO:0007669"/>
    <property type="project" value="UniProtKB-KW"/>
</dbReference>
<dbReference type="Gene3D" id="3.30.420.40">
    <property type="match status" value="3"/>
</dbReference>
<dbReference type="Proteomes" id="UP000585681">
    <property type="component" value="Unassembled WGS sequence"/>
</dbReference>
<proteinExistence type="inferred from homology"/>
<dbReference type="Gene3D" id="3.90.640.10">
    <property type="entry name" value="Actin, Chain A, domain 4"/>
    <property type="match status" value="1"/>
</dbReference>
<dbReference type="SUPFAM" id="SSF53067">
    <property type="entry name" value="Actin-like ATPase domain"/>
    <property type="match status" value="2"/>
</dbReference>
<dbReference type="Pfam" id="PF00012">
    <property type="entry name" value="HSP70"/>
    <property type="match status" value="1"/>
</dbReference>
<evidence type="ECO:0000313" key="4">
    <source>
        <dbReference type="EMBL" id="MBB4021448.1"/>
    </source>
</evidence>
<dbReference type="PANTHER" id="PTHR19375">
    <property type="entry name" value="HEAT SHOCK PROTEIN 70KDA"/>
    <property type="match status" value="1"/>
</dbReference>
<keyword evidence="2" id="KW-0547">Nucleotide-binding</keyword>
<sequence length="410" mass="43301">MAALGIDFGTSNTAAAVAEQGRPRVIALEPGQSTMPTIVFLDFDRREVLYGSKAAEALIEGREGRFMRSLKSILGTPLARETRHVLNERMTLIDIIARFLAEVKARAEAATGTTFDTAVSGRPVHFHSHAPARDRQALEDLTEAYARAGFRAVRFLPEPEAAALAGGGAGRGLIVDIGGGTSDFTVFDAAQGEVTIRASHGVRLGGTDFDKALSLAHVMPLLGMGAELRKDMGPGTVTAPVSIFTELASWEKIPFLYSADLLRDVRRMERQALTPRLFTRLGEVLEMHLGHDVAYAVEAGKIAANGNRAGAIDLNVVEKGLRPLLAPADLARDLAGFAHEIRQTAAETLAMAGCGPEAIDRVVFVGGSSLMAVVRAAIGALLPDAEQETSEVFTAVVDGLALAAGGAGRD</sequence>
<dbReference type="AlphaFoldDB" id="A0A840CD39"/>
<evidence type="ECO:0000256" key="2">
    <source>
        <dbReference type="ARBA" id="ARBA00022741"/>
    </source>
</evidence>
<reference evidence="4" key="1">
    <citation type="submission" date="2020-08" db="EMBL/GenBank/DDBJ databases">
        <title>Genomic Encyclopedia of Type Strains, Phase IV (KMG-IV): sequencing the most valuable type-strain genomes for metagenomic binning, comparative biology and taxonomic classification.</title>
        <authorList>
            <person name="Goeker M."/>
        </authorList>
    </citation>
    <scope>NUCLEOTIDE SEQUENCE [LARGE SCALE GENOMIC DNA]</scope>
    <source>
        <strain evidence="4">DSM 105040</strain>
    </source>
</reference>
<comment type="similarity">
    <text evidence="1">Belongs to the heat shock protein 70 family.</text>
</comment>
<keyword evidence="5" id="KW-1185">Reference proteome</keyword>
<dbReference type="EMBL" id="JACIEQ010000001">
    <property type="protein sequence ID" value="MBB4021448.1"/>
    <property type="molecule type" value="Genomic_DNA"/>
</dbReference>
<name>A0A840CD39_9RHOB</name>
<keyword evidence="3" id="KW-0067">ATP-binding</keyword>
<comment type="caution">
    <text evidence="4">The sequence shown here is derived from an EMBL/GenBank/DDBJ whole genome shotgun (WGS) entry which is preliminary data.</text>
</comment>
<dbReference type="InterPro" id="IPR043129">
    <property type="entry name" value="ATPase_NBD"/>
</dbReference>
<dbReference type="PROSITE" id="PS00329">
    <property type="entry name" value="HSP70_2"/>
    <property type="match status" value="1"/>
</dbReference>